<evidence type="ECO:0000313" key="2">
    <source>
        <dbReference type="EMBL" id="HHK69123.1"/>
    </source>
</evidence>
<dbReference type="Pfam" id="PF00881">
    <property type="entry name" value="Nitroreductase"/>
    <property type="match status" value="1"/>
</dbReference>
<organism evidence="2">
    <name type="scientific">Caldiarchaeum subterraneum</name>
    <dbReference type="NCBI Taxonomy" id="311458"/>
    <lineage>
        <taxon>Archaea</taxon>
        <taxon>Nitrososphaerota</taxon>
        <taxon>Candidatus Caldarchaeales</taxon>
        <taxon>Candidatus Caldarchaeaceae</taxon>
        <taxon>Candidatus Caldarchaeum</taxon>
    </lineage>
</organism>
<proteinExistence type="predicted"/>
<comment type="caution">
    <text evidence="2">The sequence shown here is derived from an EMBL/GenBank/DDBJ whole genome shotgun (WGS) entry which is preliminary data.</text>
</comment>
<feature type="domain" description="Nitroreductase" evidence="1">
    <location>
        <begin position="10"/>
        <end position="181"/>
    </location>
</feature>
<reference evidence="2" key="1">
    <citation type="journal article" date="2020" name="mSystems">
        <title>Genome- and Community-Level Interaction Insights into Carbon Utilization and Element Cycling Functions of Hydrothermarchaeota in Hydrothermal Sediment.</title>
        <authorList>
            <person name="Zhou Z."/>
            <person name="Liu Y."/>
            <person name="Xu W."/>
            <person name="Pan J."/>
            <person name="Luo Z.H."/>
            <person name="Li M."/>
        </authorList>
    </citation>
    <scope>NUCLEOTIDE SEQUENCE [LARGE SCALE GENOMIC DNA]</scope>
    <source>
        <strain evidence="2">SpSt-1056</strain>
    </source>
</reference>
<dbReference type="GO" id="GO:0016491">
    <property type="term" value="F:oxidoreductase activity"/>
    <property type="evidence" value="ECO:0007669"/>
    <property type="project" value="InterPro"/>
</dbReference>
<name>A0A7C5LGS7_CALS0</name>
<dbReference type="InterPro" id="IPR000415">
    <property type="entry name" value="Nitroreductase-like"/>
</dbReference>
<sequence length="208" mass="23378">MSSETMLAFLKSRRSSKMLGVGEVPFDAVLKAVEAGVWAANAHNAQPWRFVIVSEPETKKRLLEEMGREWMADLMSDGIEFAKAETIVETSNSRSRRAAFLIVVCLCMRDMDKYWDSRRSRLEYIMGVQSVAAAVQNMLLAFHALGYGACWRCSPLFAQNAVRKVLGLPEDVEPQAMVEVGIKGGETAGARKPLEEFVFLNRWGERLR</sequence>
<evidence type="ECO:0000259" key="1">
    <source>
        <dbReference type="Pfam" id="PF00881"/>
    </source>
</evidence>
<dbReference type="EMBL" id="DRWN01000068">
    <property type="protein sequence ID" value="HHK69123.1"/>
    <property type="molecule type" value="Genomic_DNA"/>
</dbReference>
<accession>A0A7C5LGS7</accession>
<dbReference type="InterPro" id="IPR050627">
    <property type="entry name" value="Nitroreductase/BluB"/>
</dbReference>
<dbReference type="PANTHER" id="PTHR23026:SF123">
    <property type="entry name" value="NAD(P)H NITROREDUCTASE RV3131-RELATED"/>
    <property type="match status" value="1"/>
</dbReference>
<gene>
    <name evidence="2" type="ORF">ENM11_08280</name>
</gene>
<dbReference type="SUPFAM" id="SSF55469">
    <property type="entry name" value="FMN-dependent nitroreductase-like"/>
    <property type="match status" value="1"/>
</dbReference>
<dbReference type="AlphaFoldDB" id="A0A7C5LGS7"/>
<dbReference type="PANTHER" id="PTHR23026">
    <property type="entry name" value="NADPH NITROREDUCTASE"/>
    <property type="match status" value="1"/>
</dbReference>
<dbReference type="InterPro" id="IPR029479">
    <property type="entry name" value="Nitroreductase"/>
</dbReference>
<protein>
    <submittedName>
        <fullName evidence="2">Nitroreductase family protein</fullName>
    </submittedName>
</protein>
<dbReference type="Gene3D" id="3.40.109.10">
    <property type="entry name" value="NADH Oxidase"/>
    <property type="match status" value="1"/>
</dbReference>